<dbReference type="Gene3D" id="3.10.350.10">
    <property type="entry name" value="LysM domain"/>
    <property type="match status" value="1"/>
</dbReference>
<dbReference type="Proteomes" id="UP000029060">
    <property type="component" value="Unassembled WGS sequence"/>
</dbReference>
<protein>
    <submittedName>
        <fullName evidence="2">LysM domain-containing protein</fullName>
    </submittedName>
</protein>
<dbReference type="SUPFAM" id="SSF54106">
    <property type="entry name" value="LysM domain"/>
    <property type="match status" value="1"/>
</dbReference>
<dbReference type="SMART" id="SM00257">
    <property type="entry name" value="LysM"/>
    <property type="match status" value="1"/>
</dbReference>
<dbReference type="EMBL" id="JGZC01000005">
    <property type="protein sequence ID" value="KFI70623.1"/>
    <property type="molecule type" value="Genomic_DNA"/>
</dbReference>
<dbReference type="eggNOG" id="COG1388">
    <property type="taxonomic scope" value="Bacteria"/>
</dbReference>
<evidence type="ECO:0000313" key="3">
    <source>
        <dbReference type="Proteomes" id="UP000029060"/>
    </source>
</evidence>
<comment type="caution">
    <text evidence="2">The sequence shown here is derived from an EMBL/GenBank/DDBJ whole genome shotgun (WGS) entry which is preliminary data.</text>
</comment>
<dbReference type="AlphaFoldDB" id="A0A087BHX3"/>
<keyword evidence="3" id="KW-1185">Reference proteome</keyword>
<sequence length="133" mass="13954">MGRHVFGVPMVGNNVAPGAESGSVKRGAFLSHVAVWLRESGEAGRSKLLAVVLSVVVVCLGLGWLTPSNADSATEPMRVVSYTVQPGDTLWAYAASITPEGGDVSRTVRELIDLNELDSASLIPGQRIIVPAE</sequence>
<dbReference type="CDD" id="cd00118">
    <property type="entry name" value="LysM"/>
    <property type="match status" value="1"/>
</dbReference>
<dbReference type="InterPro" id="IPR018392">
    <property type="entry name" value="LysM"/>
</dbReference>
<reference evidence="2 3" key="1">
    <citation type="submission" date="2014-03" db="EMBL/GenBank/DDBJ databases">
        <title>Genomics of Bifidobacteria.</title>
        <authorList>
            <person name="Ventura M."/>
            <person name="Milani C."/>
            <person name="Lugli G.A."/>
        </authorList>
    </citation>
    <scope>NUCLEOTIDE SEQUENCE [LARGE SCALE GENOMIC DNA]</scope>
    <source>
        <strain evidence="2 3">LMG 11341</strain>
    </source>
</reference>
<evidence type="ECO:0000313" key="2">
    <source>
        <dbReference type="EMBL" id="KFI70623.1"/>
    </source>
</evidence>
<name>A0A087BHX3_9BIFI</name>
<accession>A0A087BHX3</accession>
<gene>
    <name evidence="2" type="ORF">BMERY_0028</name>
</gene>
<feature type="domain" description="LysM" evidence="1">
    <location>
        <begin position="80"/>
        <end position="130"/>
    </location>
</feature>
<dbReference type="Pfam" id="PF01476">
    <property type="entry name" value="LysM"/>
    <property type="match status" value="1"/>
</dbReference>
<dbReference type="STRING" id="78345.BMERY_0028"/>
<dbReference type="PROSITE" id="PS51782">
    <property type="entry name" value="LYSM"/>
    <property type="match status" value="1"/>
</dbReference>
<proteinExistence type="predicted"/>
<evidence type="ECO:0000259" key="1">
    <source>
        <dbReference type="PROSITE" id="PS51782"/>
    </source>
</evidence>
<organism evidence="2 3">
    <name type="scientific">Bifidobacterium merycicum</name>
    <dbReference type="NCBI Taxonomy" id="78345"/>
    <lineage>
        <taxon>Bacteria</taxon>
        <taxon>Bacillati</taxon>
        <taxon>Actinomycetota</taxon>
        <taxon>Actinomycetes</taxon>
        <taxon>Bifidobacteriales</taxon>
        <taxon>Bifidobacteriaceae</taxon>
        <taxon>Bifidobacterium</taxon>
    </lineage>
</organism>
<dbReference type="InterPro" id="IPR036779">
    <property type="entry name" value="LysM_dom_sf"/>
</dbReference>